<evidence type="ECO:0000313" key="8">
    <source>
        <dbReference type="Proteomes" id="UP001597112"/>
    </source>
</evidence>
<sequence>MSNNLEFTTITPAVPQRIAVYCWLTFAVCLLSNILGGTVSTLMSVYLPTVVKSFALTNDDQQLNDISAYINALYIVGWAFGGITWGIISDKIGRSRSLVLSVGCFGLFTLLISFAPSWEFVVACRLLSGFGVGGVLVISTTLLSEIWPQRSRAIVIGIVSIGFPIGVFSAGLVNYIVSDWRSGFRMGILPLVLAVVAFIIVKESELWRNARNESSVKSIVSLQRDHRSNLWKGSVIFGSMLIGLWAIFSWLPTWVQSLLTNSDGQTERGLTMMLLGAGGLTGGFFSGWISNALGVRKAMILCFGGCMIMSVLLFKFNTTFSSIVYIETAGLALFFGISQGLLSNYIPQLFPTAVRATATGFCFNIGRLVTAAAVFFVGTLVTTLHGYGNAIFTFSIVFLIGFLTLVFTSDRSLQHESQLQS</sequence>
<feature type="transmembrane region" description="Helical" evidence="5">
    <location>
        <begin position="120"/>
        <end position="143"/>
    </location>
</feature>
<feature type="transmembrane region" description="Helical" evidence="5">
    <location>
        <begin position="322"/>
        <end position="346"/>
    </location>
</feature>
<keyword evidence="3 5" id="KW-1133">Transmembrane helix</keyword>
<keyword evidence="2 5" id="KW-0812">Transmembrane</keyword>
<dbReference type="RefSeq" id="WP_377578106.1">
    <property type="nucleotide sequence ID" value="NZ_JBHTKA010000001.1"/>
</dbReference>
<dbReference type="PANTHER" id="PTHR23508:SF10">
    <property type="entry name" value="CARBOXYLIC ACID TRANSPORTER PROTEIN HOMOLOG"/>
    <property type="match status" value="1"/>
</dbReference>
<keyword evidence="4 5" id="KW-0472">Membrane</keyword>
<feature type="transmembrane region" description="Helical" evidence="5">
    <location>
        <begin position="298"/>
        <end position="316"/>
    </location>
</feature>
<feature type="transmembrane region" description="Helical" evidence="5">
    <location>
        <begin position="20"/>
        <end position="46"/>
    </location>
</feature>
<dbReference type="Pfam" id="PF07690">
    <property type="entry name" value="MFS_1"/>
    <property type="match status" value="1"/>
</dbReference>
<feature type="transmembrane region" description="Helical" evidence="5">
    <location>
        <begin position="66"/>
        <end position="88"/>
    </location>
</feature>
<feature type="transmembrane region" description="Helical" evidence="5">
    <location>
        <begin position="387"/>
        <end position="407"/>
    </location>
</feature>
<dbReference type="InterPro" id="IPR020846">
    <property type="entry name" value="MFS_dom"/>
</dbReference>
<name>A0ABW3K0X5_9BACT</name>
<feature type="transmembrane region" description="Helical" evidence="5">
    <location>
        <begin position="358"/>
        <end position="381"/>
    </location>
</feature>
<keyword evidence="8" id="KW-1185">Reference proteome</keyword>
<dbReference type="Gene3D" id="1.20.1250.20">
    <property type="entry name" value="MFS general substrate transporter like domains"/>
    <property type="match status" value="2"/>
</dbReference>
<dbReference type="InterPro" id="IPR011701">
    <property type="entry name" value="MFS"/>
</dbReference>
<dbReference type="PROSITE" id="PS50850">
    <property type="entry name" value="MFS"/>
    <property type="match status" value="1"/>
</dbReference>
<dbReference type="Proteomes" id="UP001597112">
    <property type="component" value="Unassembled WGS sequence"/>
</dbReference>
<evidence type="ECO:0000256" key="2">
    <source>
        <dbReference type="ARBA" id="ARBA00022692"/>
    </source>
</evidence>
<protein>
    <submittedName>
        <fullName evidence="7">MFS transporter</fullName>
    </submittedName>
</protein>
<evidence type="ECO:0000256" key="4">
    <source>
        <dbReference type="ARBA" id="ARBA00023136"/>
    </source>
</evidence>
<feature type="transmembrane region" description="Helical" evidence="5">
    <location>
        <begin position="183"/>
        <end position="201"/>
    </location>
</feature>
<proteinExistence type="predicted"/>
<feature type="transmembrane region" description="Helical" evidence="5">
    <location>
        <begin position="155"/>
        <end position="177"/>
    </location>
</feature>
<organism evidence="7 8">
    <name type="scientific">Ohtaekwangia kribbensis</name>
    <dbReference type="NCBI Taxonomy" id="688913"/>
    <lineage>
        <taxon>Bacteria</taxon>
        <taxon>Pseudomonadati</taxon>
        <taxon>Bacteroidota</taxon>
        <taxon>Cytophagia</taxon>
        <taxon>Cytophagales</taxon>
        <taxon>Fulvivirgaceae</taxon>
        <taxon>Ohtaekwangia</taxon>
    </lineage>
</organism>
<feature type="domain" description="Major facilitator superfamily (MFS) profile" evidence="6">
    <location>
        <begin position="25"/>
        <end position="413"/>
    </location>
</feature>
<comment type="subcellular location">
    <subcellularLocation>
        <location evidence="1">Membrane</location>
        <topology evidence="1">Multi-pass membrane protein</topology>
    </subcellularLocation>
</comment>
<dbReference type="InterPro" id="IPR036259">
    <property type="entry name" value="MFS_trans_sf"/>
</dbReference>
<gene>
    <name evidence="7" type="ORF">ACFQ21_09380</name>
</gene>
<evidence type="ECO:0000256" key="1">
    <source>
        <dbReference type="ARBA" id="ARBA00004141"/>
    </source>
</evidence>
<evidence type="ECO:0000313" key="7">
    <source>
        <dbReference type="EMBL" id="MFD0999518.1"/>
    </source>
</evidence>
<feature type="transmembrane region" description="Helical" evidence="5">
    <location>
        <begin position="230"/>
        <end position="251"/>
    </location>
</feature>
<evidence type="ECO:0000256" key="5">
    <source>
        <dbReference type="SAM" id="Phobius"/>
    </source>
</evidence>
<evidence type="ECO:0000256" key="3">
    <source>
        <dbReference type="ARBA" id="ARBA00022989"/>
    </source>
</evidence>
<dbReference type="SUPFAM" id="SSF103473">
    <property type="entry name" value="MFS general substrate transporter"/>
    <property type="match status" value="1"/>
</dbReference>
<dbReference type="EMBL" id="JBHTKA010000001">
    <property type="protein sequence ID" value="MFD0999518.1"/>
    <property type="molecule type" value="Genomic_DNA"/>
</dbReference>
<dbReference type="InterPro" id="IPR005829">
    <property type="entry name" value="Sugar_transporter_CS"/>
</dbReference>
<evidence type="ECO:0000259" key="6">
    <source>
        <dbReference type="PROSITE" id="PS50850"/>
    </source>
</evidence>
<feature type="transmembrane region" description="Helical" evidence="5">
    <location>
        <begin position="271"/>
        <end position="291"/>
    </location>
</feature>
<reference evidence="8" key="1">
    <citation type="journal article" date="2019" name="Int. J. Syst. Evol. Microbiol.">
        <title>The Global Catalogue of Microorganisms (GCM) 10K type strain sequencing project: providing services to taxonomists for standard genome sequencing and annotation.</title>
        <authorList>
            <consortium name="The Broad Institute Genomics Platform"/>
            <consortium name="The Broad Institute Genome Sequencing Center for Infectious Disease"/>
            <person name="Wu L."/>
            <person name="Ma J."/>
        </authorList>
    </citation>
    <scope>NUCLEOTIDE SEQUENCE [LARGE SCALE GENOMIC DNA]</scope>
    <source>
        <strain evidence="8">CCUG 58938</strain>
    </source>
</reference>
<dbReference type="PANTHER" id="PTHR23508">
    <property type="entry name" value="CARBOXYLIC ACID TRANSPORTER PROTEIN HOMOLOG"/>
    <property type="match status" value="1"/>
</dbReference>
<feature type="transmembrane region" description="Helical" evidence="5">
    <location>
        <begin position="97"/>
        <end position="114"/>
    </location>
</feature>
<dbReference type="PROSITE" id="PS00217">
    <property type="entry name" value="SUGAR_TRANSPORT_2"/>
    <property type="match status" value="1"/>
</dbReference>
<comment type="caution">
    <text evidence="7">The sequence shown here is derived from an EMBL/GenBank/DDBJ whole genome shotgun (WGS) entry which is preliminary data.</text>
</comment>
<accession>A0ABW3K0X5</accession>